<dbReference type="GO" id="GO:0032196">
    <property type="term" value="P:transposition"/>
    <property type="evidence" value="ECO:0007669"/>
    <property type="project" value="UniProtKB-KW"/>
</dbReference>
<comment type="similarity">
    <text evidence="2">Belongs to the transposase 11 family.</text>
</comment>
<keyword evidence="5" id="KW-0238">DNA-binding</keyword>
<comment type="cofactor">
    <cofactor evidence="1">
        <name>a divalent metal cation</name>
        <dbReference type="ChEBI" id="CHEBI:60240"/>
    </cofactor>
</comment>
<comment type="caution">
    <text evidence="9">The sequence shown here is derived from an EMBL/GenBank/DDBJ whole genome shotgun (WGS) entry which is preliminary data.</text>
</comment>
<feature type="non-terminal residue" evidence="9">
    <location>
        <position position="266"/>
    </location>
</feature>
<dbReference type="InterPro" id="IPR047959">
    <property type="entry name" value="Transpos_IS5"/>
</dbReference>
<evidence type="ECO:0000259" key="7">
    <source>
        <dbReference type="Pfam" id="PF13359"/>
    </source>
</evidence>
<dbReference type="InterPro" id="IPR027805">
    <property type="entry name" value="Transposase_HTH_dom"/>
</dbReference>
<name>A0A367RF05_NOSPU</name>
<dbReference type="Pfam" id="PF13613">
    <property type="entry name" value="HTH_Tnp_4"/>
    <property type="match status" value="1"/>
</dbReference>
<evidence type="ECO:0000256" key="3">
    <source>
        <dbReference type="ARBA" id="ARBA00022578"/>
    </source>
</evidence>
<sequence>MRYEQTKKLSNREFKRLVGVQRRTFDEMVKMLRDAASLKQTRGCPQKVAWEDQVLICLQYWREYRTYFHIAQDWLLSESTVCRIVHRVETTLVSSGKFRLGGKKSLLTSSQKPKTVVMDVTESQIERPKHGQKRFYSGKQKRHTLKSQLIIDLTTLEIRCVINGSGRKHDYRLFVDSKVRFHPDTESLEDSGYQGISQLHANSCLPHKKPRGGKLTKQQKQSNRALACRRVVIEHINRRLKVFRILSQRYRNRRKRFGLRCHLIAG</sequence>
<dbReference type="Proteomes" id="UP000252085">
    <property type="component" value="Unassembled WGS sequence"/>
</dbReference>
<evidence type="ECO:0008006" key="11">
    <source>
        <dbReference type="Google" id="ProtNLM"/>
    </source>
</evidence>
<feature type="domain" description="Transposase Helix-turn-helix" evidence="8">
    <location>
        <begin position="48"/>
        <end position="97"/>
    </location>
</feature>
<dbReference type="GO" id="GO:0046872">
    <property type="term" value="F:metal ion binding"/>
    <property type="evidence" value="ECO:0007669"/>
    <property type="project" value="UniProtKB-KW"/>
</dbReference>
<keyword evidence="3" id="KW-0815">Transposition</keyword>
<evidence type="ECO:0000256" key="2">
    <source>
        <dbReference type="ARBA" id="ARBA00010075"/>
    </source>
</evidence>
<dbReference type="GO" id="GO:0006310">
    <property type="term" value="P:DNA recombination"/>
    <property type="evidence" value="ECO:0007669"/>
    <property type="project" value="UniProtKB-KW"/>
</dbReference>
<dbReference type="GO" id="GO:0003677">
    <property type="term" value="F:DNA binding"/>
    <property type="evidence" value="ECO:0007669"/>
    <property type="project" value="UniProtKB-KW"/>
</dbReference>
<keyword evidence="6" id="KW-0233">DNA recombination</keyword>
<organism evidence="9 10">
    <name type="scientific">Nostoc punctiforme NIES-2108</name>
    <dbReference type="NCBI Taxonomy" id="1356359"/>
    <lineage>
        <taxon>Bacteria</taxon>
        <taxon>Bacillati</taxon>
        <taxon>Cyanobacteriota</taxon>
        <taxon>Cyanophyceae</taxon>
        <taxon>Nostocales</taxon>
        <taxon>Nostocaceae</taxon>
        <taxon>Nostoc</taxon>
    </lineage>
</organism>
<dbReference type="EMBL" id="LXQE01000155">
    <property type="protein sequence ID" value="RCJ34639.1"/>
    <property type="molecule type" value="Genomic_DNA"/>
</dbReference>
<evidence type="ECO:0000256" key="1">
    <source>
        <dbReference type="ARBA" id="ARBA00001968"/>
    </source>
</evidence>
<accession>A0A367RF05</accession>
<dbReference type="AlphaFoldDB" id="A0A367RF05"/>
<evidence type="ECO:0000259" key="8">
    <source>
        <dbReference type="Pfam" id="PF13613"/>
    </source>
</evidence>
<dbReference type="Pfam" id="PF13359">
    <property type="entry name" value="DDE_Tnp_4"/>
    <property type="match status" value="1"/>
</dbReference>
<feature type="domain" description="DDE Tnp4" evidence="7">
    <location>
        <begin position="118"/>
        <end position="253"/>
    </location>
</feature>
<dbReference type="NCBIfam" id="NF033581">
    <property type="entry name" value="transpos_IS5_4"/>
    <property type="match status" value="1"/>
</dbReference>
<evidence type="ECO:0000313" key="9">
    <source>
        <dbReference type="EMBL" id="RCJ34639.1"/>
    </source>
</evidence>
<evidence type="ECO:0000256" key="4">
    <source>
        <dbReference type="ARBA" id="ARBA00022723"/>
    </source>
</evidence>
<evidence type="ECO:0000256" key="5">
    <source>
        <dbReference type="ARBA" id="ARBA00023125"/>
    </source>
</evidence>
<dbReference type="InterPro" id="IPR027806">
    <property type="entry name" value="HARBI1_dom"/>
</dbReference>
<reference evidence="9 10" key="1">
    <citation type="submission" date="2016-04" db="EMBL/GenBank/DDBJ databases">
        <authorList>
            <person name="Evans L.H."/>
            <person name="Alamgir A."/>
            <person name="Owens N."/>
            <person name="Weber N.D."/>
            <person name="Virtaneva K."/>
            <person name="Barbian K."/>
            <person name="Babar A."/>
            <person name="Rosenke K."/>
        </authorList>
    </citation>
    <scope>NUCLEOTIDE SEQUENCE [LARGE SCALE GENOMIC DNA]</scope>
    <source>
        <strain evidence="9">NIES-2108</strain>
    </source>
</reference>
<evidence type="ECO:0000256" key="6">
    <source>
        <dbReference type="ARBA" id="ARBA00023172"/>
    </source>
</evidence>
<keyword evidence="4" id="KW-0479">Metal-binding</keyword>
<gene>
    <name evidence="9" type="ORF">A6769_22190</name>
</gene>
<protein>
    <recommendedName>
        <fullName evidence="11">Transposase</fullName>
    </recommendedName>
</protein>
<proteinExistence type="inferred from homology"/>
<evidence type="ECO:0000313" key="10">
    <source>
        <dbReference type="Proteomes" id="UP000252085"/>
    </source>
</evidence>